<feature type="region of interest" description="Disordered" evidence="1">
    <location>
        <begin position="1"/>
        <end position="24"/>
    </location>
</feature>
<dbReference type="EMBL" id="JH657938">
    <property type="protein sequence ID" value="EXM24009.1"/>
    <property type="molecule type" value="Genomic_DNA"/>
</dbReference>
<name>X0LDK7_FUSOX</name>
<evidence type="ECO:0000256" key="1">
    <source>
        <dbReference type="SAM" id="MobiDB-lite"/>
    </source>
</evidence>
<organism evidence="2">
    <name type="scientific">Fusarium oxysporum f. sp. vasinfectum 25433</name>
    <dbReference type="NCBI Taxonomy" id="1089449"/>
    <lineage>
        <taxon>Eukaryota</taxon>
        <taxon>Fungi</taxon>
        <taxon>Dikarya</taxon>
        <taxon>Ascomycota</taxon>
        <taxon>Pezizomycotina</taxon>
        <taxon>Sordariomycetes</taxon>
        <taxon>Hypocreomycetidae</taxon>
        <taxon>Hypocreales</taxon>
        <taxon>Nectriaceae</taxon>
        <taxon>Fusarium</taxon>
        <taxon>Fusarium oxysporum species complex</taxon>
    </lineage>
</organism>
<reference evidence="2" key="2">
    <citation type="submission" date="2012-05" db="EMBL/GenBank/DDBJ databases">
        <title>The Genome Annotation of Fusarium oxysporum Cotton.</title>
        <authorList>
            <consortium name="The Broad Institute Genomics Platform"/>
            <person name="Ma L.-J."/>
            <person name="Corby-Kistler H."/>
            <person name="Broz K."/>
            <person name="Gale L.R."/>
            <person name="Jonkers W."/>
            <person name="O'Donnell K."/>
            <person name="Ploetz R."/>
            <person name="Steinberg C."/>
            <person name="Schwartz D.C."/>
            <person name="VanEtten H."/>
            <person name="Zhou S."/>
            <person name="Young S.K."/>
            <person name="Zeng Q."/>
            <person name="Gargeya S."/>
            <person name="Fitzgerald M."/>
            <person name="Abouelleil A."/>
            <person name="Alvarado L."/>
            <person name="Chapman S.B."/>
            <person name="Gainer-Dewar J."/>
            <person name="Goldberg J."/>
            <person name="Griggs A."/>
            <person name="Gujja S."/>
            <person name="Hansen M."/>
            <person name="Howarth C."/>
            <person name="Imamovic A."/>
            <person name="Ireland A."/>
            <person name="Larimer J."/>
            <person name="McCowan C."/>
            <person name="Murphy C."/>
            <person name="Pearson M."/>
            <person name="Poon T.W."/>
            <person name="Priest M."/>
            <person name="Roberts A."/>
            <person name="Saif S."/>
            <person name="Shea T."/>
            <person name="Sykes S."/>
            <person name="Wortman J."/>
            <person name="Nusbaum C."/>
            <person name="Birren B."/>
        </authorList>
    </citation>
    <scope>NUCLEOTIDE SEQUENCE</scope>
    <source>
        <strain evidence="2">25433</strain>
    </source>
</reference>
<proteinExistence type="predicted"/>
<feature type="compositionally biased region" description="Low complexity" evidence="1">
    <location>
        <begin position="12"/>
        <end position="21"/>
    </location>
</feature>
<protein>
    <submittedName>
        <fullName evidence="2">Uncharacterized protein</fullName>
    </submittedName>
</protein>
<dbReference type="HOGENOM" id="CLU_2776018_0_0_1"/>
<gene>
    <name evidence="2" type="ORF">FOTG_08944</name>
</gene>
<evidence type="ECO:0000313" key="2">
    <source>
        <dbReference type="EMBL" id="EXM24009.1"/>
    </source>
</evidence>
<reference evidence="2" key="1">
    <citation type="submission" date="2011-11" db="EMBL/GenBank/DDBJ databases">
        <title>The Genome Sequence of Fusarium oxysporum Cotton.</title>
        <authorList>
            <consortium name="The Broad Institute Genome Sequencing Platform"/>
            <person name="Ma L.-J."/>
            <person name="Gale L.R."/>
            <person name="Schwartz D.C."/>
            <person name="Zhou S."/>
            <person name="Corby-Kistler H."/>
            <person name="Young S.K."/>
            <person name="Zeng Q."/>
            <person name="Gargeya S."/>
            <person name="Fitzgerald M."/>
            <person name="Haas B."/>
            <person name="Abouelleil A."/>
            <person name="Alvarado L."/>
            <person name="Arachchi H.M."/>
            <person name="Berlin A."/>
            <person name="Brown A."/>
            <person name="Chapman S.B."/>
            <person name="Chen Z."/>
            <person name="Dunbar C."/>
            <person name="Freedman E."/>
            <person name="Gearin G."/>
            <person name="Goldberg J."/>
            <person name="Griggs A."/>
            <person name="Gujja S."/>
            <person name="Heiman D."/>
            <person name="Howarth C."/>
            <person name="Larson L."/>
            <person name="Lui A."/>
            <person name="MacDonald P.J.P."/>
            <person name="Montmayeur A."/>
            <person name="Murphy C."/>
            <person name="Neiman D."/>
            <person name="Pearson M."/>
            <person name="Priest M."/>
            <person name="Roberts A."/>
            <person name="Saif S."/>
            <person name="Shea T."/>
            <person name="Shenoy N."/>
            <person name="Sisk P."/>
            <person name="Stolte C."/>
            <person name="Sykes S."/>
            <person name="Wortman J."/>
            <person name="Nusbaum C."/>
            <person name="Birren B."/>
        </authorList>
    </citation>
    <scope>NUCLEOTIDE SEQUENCE [LARGE SCALE GENOMIC DNA]</scope>
    <source>
        <strain evidence="2">25433</strain>
    </source>
</reference>
<sequence>MPPIRTEKSNSAADAPAPGTDAPKKRLLKPVVKGAKDAISKAVDIVFGARFVFTEYVKLISFSPSHAET</sequence>
<dbReference type="Proteomes" id="UP000030701">
    <property type="component" value="Unassembled WGS sequence"/>
</dbReference>
<accession>X0LDK7</accession>
<dbReference type="AlphaFoldDB" id="X0LDK7"/>